<proteinExistence type="predicted"/>
<comment type="caution">
    <text evidence="1">The sequence shown here is derived from an EMBL/GenBank/DDBJ whole genome shotgun (WGS) entry which is preliminary data.</text>
</comment>
<protein>
    <submittedName>
        <fullName evidence="1">Uncharacterized protein</fullName>
    </submittedName>
</protein>
<accession>A0A8H5CSL1</accession>
<sequence length="87" mass="10170">MDRSSCITYIHQCWLELGIPFRDPRERAFGRAVSIASGYRELCALNKDIEQSRANVLKDHNDYMIQKTCLRRRYTPDTPLTFGSEDK</sequence>
<evidence type="ECO:0000313" key="2">
    <source>
        <dbReference type="Proteomes" id="UP000518752"/>
    </source>
</evidence>
<dbReference type="Proteomes" id="UP000518752">
    <property type="component" value="Unassembled WGS sequence"/>
</dbReference>
<name>A0A8H5CSL1_9AGAR</name>
<dbReference type="AlphaFoldDB" id="A0A8H5CSL1"/>
<organism evidence="1 2">
    <name type="scientific">Collybiopsis confluens</name>
    <dbReference type="NCBI Taxonomy" id="2823264"/>
    <lineage>
        <taxon>Eukaryota</taxon>
        <taxon>Fungi</taxon>
        <taxon>Dikarya</taxon>
        <taxon>Basidiomycota</taxon>
        <taxon>Agaricomycotina</taxon>
        <taxon>Agaricomycetes</taxon>
        <taxon>Agaricomycetidae</taxon>
        <taxon>Agaricales</taxon>
        <taxon>Marasmiineae</taxon>
        <taxon>Omphalotaceae</taxon>
        <taxon>Collybiopsis</taxon>
    </lineage>
</organism>
<gene>
    <name evidence="1" type="ORF">D9757_013567</name>
</gene>
<dbReference type="EMBL" id="JAACJN010000348">
    <property type="protein sequence ID" value="KAF5346629.1"/>
    <property type="molecule type" value="Genomic_DNA"/>
</dbReference>
<evidence type="ECO:0000313" key="1">
    <source>
        <dbReference type="EMBL" id="KAF5346629.1"/>
    </source>
</evidence>
<reference evidence="1 2" key="1">
    <citation type="journal article" date="2020" name="ISME J.">
        <title>Uncovering the hidden diversity of litter-decomposition mechanisms in mushroom-forming fungi.</title>
        <authorList>
            <person name="Floudas D."/>
            <person name="Bentzer J."/>
            <person name="Ahren D."/>
            <person name="Johansson T."/>
            <person name="Persson P."/>
            <person name="Tunlid A."/>
        </authorList>
    </citation>
    <scope>NUCLEOTIDE SEQUENCE [LARGE SCALE GENOMIC DNA]</scope>
    <source>
        <strain evidence="1 2">CBS 406.79</strain>
    </source>
</reference>
<keyword evidence="2" id="KW-1185">Reference proteome</keyword>